<comment type="caution">
    <text evidence="4">The sequence shown here is derived from an EMBL/GenBank/DDBJ whole genome shotgun (WGS) entry which is preliminary data.</text>
</comment>
<dbReference type="Pfam" id="PF09759">
    <property type="entry name" value="Atx10homo_assoc"/>
    <property type="match status" value="1"/>
</dbReference>
<sequence length="536" mass="54672">MNEQELEALVAAARQGQAVVAQLPQLLATVRALLAEIDADGRGEAAQAAQAARQHRLLLAFRAARNAAATGGPPAVAALLDEGLLDAVHTTLALVSDATIALDWQLPAAVAQALANLCTASSEGAAAAWGALFPLQLTMLAHVNAGATQAATCLALLACCRAVEGAAVALAGPAGSQAMTALLCNHQRLLQQGEHNDNLCLLAAHLAFRHNLLPTLFDSVGSGSGIEQHDADTSALQPGSSSSVPQPTMAQVALLEALCAEAHEMPQLQPLPADAAGQALRSAQPGAAAQFLVQLAQRLAASSRAAPLSAGQQQVLQACLHLQRDLCARDDSGAGLSGGSNIAAELQAAGFLPSTLAMLKALVPVQNPQRAAAAAAAAPPSSAGGGSDAQGSGIPVAQLAPQLAGRAAAFPAAPPYPGFRSDLLSVVANAAHGRASMQAEVQAVGGVELVLAQCQLDRNSPLAREWALWAVRNLCEGNPAAQEAIRELQLCTAVDNEELQRLGVKLELDEHSGKLRVTKRNSDGAPADRHIVADSP</sequence>
<dbReference type="InterPro" id="IPR019156">
    <property type="entry name" value="Ataxin-10_domain"/>
</dbReference>
<evidence type="ECO:0000313" key="4">
    <source>
        <dbReference type="EMBL" id="KAI7835722.1"/>
    </source>
</evidence>
<reference evidence="4" key="1">
    <citation type="submission" date="2020-11" db="EMBL/GenBank/DDBJ databases">
        <title>Chlorella ohadii genome sequencing and assembly.</title>
        <authorList>
            <person name="Murik O."/>
            <person name="Treves H."/>
            <person name="Kedem I."/>
            <person name="Shotland Y."/>
            <person name="Kaplan A."/>
        </authorList>
    </citation>
    <scope>NUCLEOTIDE SEQUENCE</scope>
    <source>
        <strain evidence="4">1</strain>
    </source>
</reference>
<keyword evidence="5" id="KW-1185">Reference proteome</keyword>
<keyword evidence="1" id="KW-0132">Cell division</keyword>
<dbReference type="AlphaFoldDB" id="A0AAD5DDU9"/>
<dbReference type="GO" id="GO:0051301">
    <property type="term" value="P:cell division"/>
    <property type="evidence" value="ECO:0007669"/>
    <property type="project" value="UniProtKB-KW"/>
</dbReference>
<gene>
    <name evidence="4" type="ORF">COHA_010376</name>
</gene>
<dbReference type="GO" id="GO:0005829">
    <property type="term" value="C:cytosol"/>
    <property type="evidence" value="ECO:0007669"/>
    <property type="project" value="TreeGrafter"/>
</dbReference>
<accession>A0AAD5DDU9</accession>
<keyword evidence="2" id="KW-0131">Cell cycle</keyword>
<evidence type="ECO:0000256" key="1">
    <source>
        <dbReference type="ARBA" id="ARBA00022618"/>
    </source>
</evidence>
<protein>
    <recommendedName>
        <fullName evidence="3">Ataxin-10 domain-containing protein</fullName>
    </recommendedName>
</protein>
<dbReference type="InterPro" id="IPR011989">
    <property type="entry name" value="ARM-like"/>
</dbReference>
<name>A0AAD5DDU9_9CHLO</name>
<evidence type="ECO:0000259" key="3">
    <source>
        <dbReference type="Pfam" id="PF09759"/>
    </source>
</evidence>
<dbReference type="SUPFAM" id="SSF48371">
    <property type="entry name" value="ARM repeat"/>
    <property type="match status" value="1"/>
</dbReference>
<organism evidence="4 5">
    <name type="scientific">Chlorella ohadii</name>
    <dbReference type="NCBI Taxonomy" id="2649997"/>
    <lineage>
        <taxon>Eukaryota</taxon>
        <taxon>Viridiplantae</taxon>
        <taxon>Chlorophyta</taxon>
        <taxon>core chlorophytes</taxon>
        <taxon>Trebouxiophyceae</taxon>
        <taxon>Chlorellales</taxon>
        <taxon>Chlorellaceae</taxon>
        <taxon>Chlorella clade</taxon>
        <taxon>Chlorella</taxon>
    </lineage>
</organism>
<dbReference type="InterPro" id="IPR016024">
    <property type="entry name" value="ARM-type_fold"/>
</dbReference>
<dbReference type="PANTHER" id="PTHR13255:SF0">
    <property type="entry name" value="ATAXIN-10"/>
    <property type="match status" value="1"/>
</dbReference>
<dbReference type="InterPro" id="IPR051374">
    <property type="entry name" value="Ataxin-10/CTR86_families"/>
</dbReference>
<dbReference type="EMBL" id="JADXDR010000233">
    <property type="protein sequence ID" value="KAI7835722.1"/>
    <property type="molecule type" value="Genomic_DNA"/>
</dbReference>
<evidence type="ECO:0000313" key="5">
    <source>
        <dbReference type="Proteomes" id="UP001205105"/>
    </source>
</evidence>
<dbReference type="Proteomes" id="UP001205105">
    <property type="component" value="Unassembled WGS sequence"/>
</dbReference>
<proteinExistence type="predicted"/>
<dbReference type="Gene3D" id="1.25.10.10">
    <property type="entry name" value="Leucine-rich Repeat Variant"/>
    <property type="match status" value="1"/>
</dbReference>
<feature type="domain" description="Ataxin-10" evidence="3">
    <location>
        <begin position="419"/>
        <end position="517"/>
    </location>
</feature>
<dbReference type="PANTHER" id="PTHR13255">
    <property type="entry name" value="ATAXIN-10"/>
    <property type="match status" value="1"/>
</dbReference>
<evidence type="ECO:0000256" key="2">
    <source>
        <dbReference type="ARBA" id="ARBA00023306"/>
    </source>
</evidence>